<dbReference type="PANTHER" id="PTHR34990">
    <property type="entry name" value="UDP-2,3-DIACYLGLUCOSAMINE HYDROLASE-RELATED"/>
    <property type="match status" value="1"/>
</dbReference>
<keyword evidence="5 10" id="KW-0479">Metal-binding</keyword>
<dbReference type="InterPro" id="IPR010138">
    <property type="entry name" value="UDP-diacylglucosamine_Hdrlase"/>
</dbReference>
<feature type="binding site" evidence="10">
    <location>
        <position position="195"/>
    </location>
    <ligand>
        <name>Mn(2+)</name>
        <dbReference type="ChEBI" id="CHEBI:29035"/>
        <label>2</label>
    </ligand>
</feature>
<comment type="similarity">
    <text evidence="10">Belongs to the LpxH family.</text>
</comment>
<feature type="binding site" evidence="10">
    <location>
        <position position="195"/>
    </location>
    <ligand>
        <name>substrate</name>
    </ligand>
</feature>
<keyword evidence="3 10" id="KW-0997">Cell inner membrane</keyword>
<evidence type="ECO:0000313" key="13">
    <source>
        <dbReference type="Proteomes" id="UP000193450"/>
    </source>
</evidence>
<dbReference type="Gene3D" id="3.60.21.10">
    <property type="match status" value="1"/>
</dbReference>
<evidence type="ECO:0000256" key="6">
    <source>
        <dbReference type="ARBA" id="ARBA00022801"/>
    </source>
</evidence>
<feature type="binding site" evidence="10">
    <location>
        <position position="10"/>
    </location>
    <ligand>
        <name>Mn(2+)</name>
        <dbReference type="ChEBI" id="CHEBI:29035"/>
        <label>1</label>
    </ligand>
</feature>
<feature type="binding site" evidence="10">
    <location>
        <position position="197"/>
    </location>
    <ligand>
        <name>Mn(2+)</name>
        <dbReference type="ChEBI" id="CHEBI:29035"/>
        <label>1</label>
    </ligand>
</feature>
<dbReference type="STRING" id="716816.BST96_18500"/>
<dbReference type="Proteomes" id="UP000193450">
    <property type="component" value="Chromosome"/>
</dbReference>
<evidence type="ECO:0000256" key="4">
    <source>
        <dbReference type="ARBA" id="ARBA00022556"/>
    </source>
</evidence>
<dbReference type="GO" id="GO:0030145">
    <property type="term" value="F:manganese ion binding"/>
    <property type="evidence" value="ECO:0007669"/>
    <property type="project" value="UniProtKB-UniRule"/>
</dbReference>
<dbReference type="OrthoDB" id="9783283at2"/>
<accession>A0A1X9NHN3</accession>
<comment type="caution">
    <text evidence="10">Lacks conserved residue(s) required for the propagation of feature annotation.</text>
</comment>
<dbReference type="AlphaFoldDB" id="A0A1X9NHN3"/>
<dbReference type="GO" id="GO:0008758">
    <property type="term" value="F:UDP-2,3-diacylglucosamine hydrolase activity"/>
    <property type="evidence" value="ECO:0007669"/>
    <property type="project" value="UniProtKB-UniRule"/>
</dbReference>
<feature type="binding site" evidence="10">
    <location>
        <position position="79"/>
    </location>
    <ligand>
        <name>Mn(2+)</name>
        <dbReference type="ChEBI" id="CHEBI:29035"/>
        <label>2</label>
    </ligand>
</feature>
<keyword evidence="13" id="KW-1185">Reference proteome</keyword>
<dbReference type="EC" id="3.6.1.54" evidence="10"/>
<dbReference type="NCBIfam" id="NF003743">
    <property type="entry name" value="PRK05340.1"/>
    <property type="match status" value="1"/>
</dbReference>
<protein>
    <recommendedName>
        <fullName evidence="10">UDP-2,3-diacylglucosamine hydrolase</fullName>
        <ecNumber evidence="10">3.6.1.54</ecNumber>
    </recommendedName>
    <alternativeName>
        <fullName evidence="10">UDP-2,3-diacylglucosamine diphosphatase</fullName>
    </alternativeName>
</protein>
<feature type="binding site" evidence="10">
    <location>
        <position position="8"/>
    </location>
    <ligand>
        <name>Mn(2+)</name>
        <dbReference type="ChEBI" id="CHEBI:29035"/>
        <label>1</label>
    </ligand>
</feature>
<comment type="function">
    <text evidence="10">Hydrolyzes the pyrophosphate bond of UDP-2,3-diacylglucosamine to yield 2,3-diacylglucosamine 1-phosphate (lipid X) and UMP by catalyzing the attack of water at the alpha-P atom. Involved in the biosynthesis of lipid A, a phosphorylated glycolipid that anchors the lipopolysaccharide to the outer membrane of the cell.</text>
</comment>
<keyword evidence="8 10" id="KW-0472">Membrane</keyword>
<comment type="cofactor">
    <cofactor evidence="10">
        <name>Mn(2+)</name>
        <dbReference type="ChEBI" id="CHEBI:29035"/>
    </cofactor>
    <text evidence="10">Binds 2 Mn(2+) ions per subunit in a binuclear metal center.</text>
</comment>
<keyword evidence="2 10" id="KW-0444">Lipid biosynthesis</keyword>
<dbReference type="RefSeq" id="WP_085760109.1">
    <property type="nucleotide sequence ID" value="NZ_CP019343.1"/>
</dbReference>
<dbReference type="NCBIfam" id="TIGR01854">
    <property type="entry name" value="lipid_A_lpxH"/>
    <property type="match status" value="1"/>
</dbReference>
<dbReference type="CDD" id="cd07398">
    <property type="entry name" value="MPP_YbbF-LpxH"/>
    <property type="match status" value="1"/>
</dbReference>
<dbReference type="HAMAP" id="MF_00575">
    <property type="entry name" value="LpxH"/>
    <property type="match status" value="1"/>
</dbReference>
<evidence type="ECO:0000256" key="3">
    <source>
        <dbReference type="ARBA" id="ARBA00022519"/>
    </source>
</evidence>
<evidence type="ECO:0000256" key="1">
    <source>
        <dbReference type="ARBA" id="ARBA00022475"/>
    </source>
</evidence>
<feature type="binding site" evidence="10">
    <location>
        <position position="160"/>
    </location>
    <ligand>
        <name>substrate</name>
    </ligand>
</feature>
<feature type="binding site" evidence="10">
    <location>
        <position position="122"/>
    </location>
    <ligand>
        <name>substrate</name>
    </ligand>
</feature>
<keyword evidence="1 10" id="KW-1003">Cell membrane</keyword>
<sequence>MTTLFISDLHLDPSRPAVTRAFLDLLAGEARSADALYILGDFFEVWIGDDDDAQLNQTVITALKALTSSGTPVFVMHGNRDFLIGELFCQQTGCQLIHDPSTIELYGQPVLLLHGDTLCTDDIKYMEFRQQCRSEAWQSALLSHTVEQRRQLARQMRADSQAASSNKADDIMDVNQAEVLRMFAQHNVSLMIHGHTHRPAIHQHENNTLRVVLGDWHDSGWIIRYPSNGQFKLEEFPIQ</sequence>
<dbReference type="SUPFAM" id="SSF56300">
    <property type="entry name" value="Metallo-dependent phosphatases"/>
    <property type="match status" value="1"/>
</dbReference>
<dbReference type="PANTHER" id="PTHR34990:SF1">
    <property type="entry name" value="UDP-2,3-DIACYLGLUCOSAMINE HYDROLASE"/>
    <property type="match status" value="1"/>
</dbReference>
<keyword evidence="6 10" id="KW-0378">Hydrolase</keyword>
<feature type="binding site" evidence="10">
    <location>
        <position position="41"/>
    </location>
    <ligand>
        <name>Mn(2+)</name>
        <dbReference type="ChEBI" id="CHEBI:29035"/>
        <label>2</label>
    </ligand>
</feature>
<dbReference type="KEGG" id="osg:BST96_18500"/>
<dbReference type="GO" id="GO:0009245">
    <property type="term" value="P:lipid A biosynthetic process"/>
    <property type="evidence" value="ECO:0007669"/>
    <property type="project" value="UniProtKB-UniRule"/>
</dbReference>
<comment type="subcellular location">
    <subcellularLocation>
        <location evidence="10">Cell inner membrane</location>
        <topology evidence="10">Peripheral membrane protein</topology>
        <orientation evidence="10">Cytoplasmic side</orientation>
    </subcellularLocation>
</comment>
<reference evidence="12 13" key="1">
    <citation type="submission" date="2016-11" db="EMBL/GenBank/DDBJ databases">
        <title>Trade-off between light-utilization and light-protection in marine flavobacteria.</title>
        <authorList>
            <person name="Kumagai Y."/>
        </authorList>
    </citation>
    <scope>NUCLEOTIDE SEQUENCE [LARGE SCALE GENOMIC DNA]</scope>
    <source>
        <strain evidence="12 13">NBRC 107125</strain>
    </source>
</reference>
<evidence type="ECO:0000259" key="11">
    <source>
        <dbReference type="Pfam" id="PF00149"/>
    </source>
</evidence>
<dbReference type="UniPathway" id="UPA00359">
    <property type="reaction ID" value="UER00480"/>
</dbReference>
<proteinExistence type="inferred from homology"/>
<dbReference type="EMBL" id="CP019343">
    <property type="protein sequence ID" value="ARN75912.1"/>
    <property type="molecule type" value="Genomic_DNA"/>
</dbReference>
<evidence type="ECO:0000313" key="12">
    <source>
        <dbReference type="EMBL" id="ARN75912.1"/>
    </source>
</evidence>
<dbReference type="GO" id="GO:0005737">
    <property type="term" value="C:cytoplasm"/>
    <property type="evidence" value="ECO:0007669"/>
    <property type="project" value="InterPro"/>
</dbReference>
<dbReference type="InterPro" id="IPR029052">
    <property type="entry name" value="Metallo-depent_PP-like"/>
</dbReference>
<keyword evidence="7 10" id="KW-0443">Lipid metabolism</keyword>
<keyword evidence="9 10" id="KW-0464">Manganese</keyword>
<comment type="pathway">
    <text evidence="10">Glycolipid biosynthesis; lipid IV(A) biosynthesis; lipid IV(A) from (3R)-3-hydroxytetradecanoyl-[acyl-carrier-protein] and UDP-N-acetyl-alpha-D-glucosamine: step 4/6.</text>
</comment>
<keyword evidence="4 10" id="KW-0441">Lipid A biosynthesis</keyword>
<dbReference type="Pfam" id="PF00149">
    <property type="entry name" value="Metallophos"/>
    <property type="match status" value="1"/>
</dbReference>
<comment type="catalytic activity">
    <reaction evidence="10">
        <text>UDP-2-N,3-O-bis[(3R)-3-hydroxytetradecanoyl]-alpha-D-glucosamine + H2O = 2-N,3-O-bis[(3R)-3-hydroxytetradecanoyl]-alpha-D-glucosaminyl 1-phosphate + UMP + 2 H(+)</text>
        <dbReference type="Rhea" id="RHEA:25213"/>
        <dbReference type="ChEBI" id="CHEBI:15377"/>
        <dbReference type="ChEBI" id="CHEBI:15378"/>
        <dbReference type="ChEBI" id="CHEBI:57865"/>
        <dbReference type="ChEBI" id="CHEBI:57957"/>
        <dbReference type="ChEBI" id="CHEBI:78847"/>
        <dbReference type="EC" id="3.6.1.54"/>
    </reaction>
</comment>
<feature type="domain" description="Calcineurin-like phosphoesterase" evidence="11">
    <location>
        <begin position="1"/>
        <end position="199"/>
    </location>
</feature>
<name>A0A1X9NHN3_9GAMM</name>
<feature type="binding site" evidence="10">
    <location>
        <position position="114"/>
    </location>
    <ligand>
        <name>Mn(2+)</name>
        <dbReference type="ChEBI" id="CHEBI:29035"/>
        <label>2</label>
    </ligand>
</feature>
<evidence type="ECO:0000256" key="9">
    <source>
        <dbReference type="ARBA" id="ARBA00023211"/>
    </source>
</evidence>
<organism evidence="12 13">
    <name type="scientific">Oceanicoccus sagamiensis</name>
    <dbReference type="NCBI Taxonomy" id="716816"/>
    <lineage>
        <taxon>Bacteria</taxon>
        <taxon>Pseudomonadati</taxon>
        <taxon>Pseudomonadota</taxon>
        <taxon>Gammaproteobacteria</taxon>
        <taxon>Cellvibrionales</taxon>
        <taxon>Spongiibacteraceae</taxon>
        <taxon>Oceanicoccus</taxon>
    </lineage>
</organism>
<evidence type="ECO:0000256" key="2">
    <source>
        <dbReference type="ARBA" id="ARBA00022516"/>
    </source>
</evidence>
<dbReference type="InterPro" id="IPR004843">
    <property type="entry name" value="Calcineurin-like_PHP"/>
</dbReference>
<feature type="binding site" evidence="10">
    <location>
        <position position="41"/>
    </location>
    <ligand>
        <name>Mn(2+)</name>
        <dbReference type="ChEBI" id="CHEBI:29035"/>
        <label>1</label>
    </ligand>
</feature>
<evidence type="ECO:0000256" key="7">
    <source>
        <dbReference type="ARBA" id="ARBA00023098"/>
    </source>
</evidence>
<dbReference type="InterPro" id="IPR043461">
    <property type="entry name" value="LpxH-like"/>
</dbReference>
<gene>
    <name evidence="10" type="primary">lpxH</name>
    <name evidence="12" type="ORF">BST96_18500</name>
</gene>
<evidence type="ECO:0000256" key="10">
    <source>
        <dbReference type="HAMAP-Rule" id="MF_00575"/>
    </source>
</evidence>
<feature type="binding site" evidence="10">
    <location>
        <position position="167"/>
    </location>
    <ligand>
        <name>substrate</name>
    </ligand>
</feature>
<evidence type="ECO:0000256" key="5">
    <source>
        <dbReference type="ARBA" id="ARBA00022723"/>
    </source>
</evidence>
<feature type="binding site" evidence="10">
    <location>
        <begin position="79"/>
        <end position="80"/>
    </location>
    <ligand>
        <name>substrate</name>
    </ligand>
</feature>
<evidence type="ECO:0000256" key="8">
    <source>
        <dbReference type="ARBA" id="ARBA00023136"/>
    </source>
</evidence>
<dbReference type="GO" id="GO:0019897">
    <property type="term" value="C:extrinsic component of plasma membrane"/>
    <property type="evidence" value="ECO:0007669"/>
    <property type="project" value="UniProtKB-UniRule"/>
</dbReference>